<keyword evidence="2" id="KW-1185">Reference proteome</keyword>
<evidence type="ECO:0000313" key="2">
    <source>
        <dbReference type="Proteomes" id="UP000052230"/>
    </source>
</evidence>
<reference evidence="1 2" key="1">
    <citation type="submission" date="2014-09" db="EMBL/GenBank/DDBJ databases">
        <authorList>
            <person name="Regsiter A."/>
        </authorList>
    </citation>
    <scope>NUCLEOTIDE SEQUENCE [LARGE SCALE GENOMIC DNA]</scope>
</reference>
<evidence type="ECO:0000313" key="1">
    <source>
        <dbReference type="EMBL" id="CEG19152.1"/>
    </source>
</evidence>
<name>A0A0U5BZU6_XANCI</name>
<gene>
    <name evidence="1" type="ORF">XAC3562_910045</name>
</gene>
<organism evidence="1 2">
    <name type="scientific">Xanthomonas citri pv. citri</name>
    <dbReference type="NCBI Taxonomy" id="611301"/>
    <lineage>
        <taxon>Bacteria</taxon>
        <taxon>Pseudomonadati</taxon>
        <taxon>Pseudomonadota</taxon>
        <taxon>Gammaproteobacteria</taxon>
        <taxon>Lysobacterales</taxon>
        <taxon>Lysobacteraceae</taxon>
        <taxon>Xanthomonas</taxon>
    </lineage>
</organism>
<proteinExistence type="predicted"/>
<comment type="caution">
    <text evidence="1">The sequence shown here is derived from an EMBL/GenBank/DDBJ whole genome shotgun (WGS) entry which is preliminary data.</text>
</comment>
<dbReference type="AlphaFoldDB" id="A0A0U5BZU6"/>
<dbReference type="Proteomes" id="UP000052230">
    <property type="component" value="Unassembled WGS sequence"/>
</dbReference>
<accession>A0A0U5BZU6</accession>
<dbReference type="EMBL" id="CCXZ01000190">
    <property type="protein sequence ID" value="CEG19152.1"/>
    <property type="molecule type" value="Genomic_DNA"/>
</dbReference>
<sequence>MMPEHGCAAPCRPRASCRFCHLVFAFFLLRNARHSALHAHVRHVVRCVRHRCVLVANRHLPAEIKSSKVTKFPAESTADHGRLALAHRLWSVE</sequence>
<protein>
    <submittedName>
        <fullName evidence="1">Uncharacterized protein</fullName>
    </submittedName>
</protein>